<protein>
    <recommendedName>
        <fullName evidence="5">Integral membrane protein</fullName>
    </recommendedName>
</protein>
<gene>
    <name evidence="3" type="ORF">OHU27_18550</name>
</gene>
<dbReference type="EMBL" id="CP108125">
    <property type="protein sequence ID" value="WTO84310.1"/>
    <property type="molecule type" value="Genomic_DNA"/>
</dbReference>
<keyword evidence="2" id="KW-1133">Transmembrane helix</keyword>
<proteinExistence type="predicted"/>
<name>A0ABZ1IVH0_9ACTN</name>
<evidence type="ECO:0000256" key="2">
    <source>
        <dbReference type="SAM" id="Phobius"/>
    </source>
</evidence>
<evidence type="ECO:0008006" key="5">
    <source>
        <dbReference type="Google" id="ProtNLM"/>
    </source>
</evidence>
<keyword evidence="2" id="KW-0812">Transmembrane</keyword>
<organism evidence="3 4">
    <name type="scientific">Streptomyces nigra</name>
    <dbReference type="NCBI Taxonomy" id="1827580"/>
    <lineage>
        <taxon>Bacteria</taxon>
        <taxon>Bacillati</taxon>
        <taxon>Actinomycetota</taxon>
        <taxon>Actinomycetes</taxon>
        <taxon>Kitasatosporales</taxon>
        <taxon>Streptomycetaceae</taxon>
        <taxon>Streptomyces</taxon>
    </lineage>
</organism>
<feature type="transmembrane region" description="Helical" evidence="2">
    <location>
        <begin position="344"/>
        <end position="362"/>
    </location>
</feature>
<feature type="transmembrane region" description="Helical" evidence="2">
    <location>
        <begin position="267"/>
        <end position="284"/>
    </location>
</feature>
<feature type="transmembrane region" description="Helical" evidence="2">
    <location>
        <begin position="406"/>
        <end position="423"/>
    </location>
</feature>
<feature type="transmembrane region" description="Helical" evidence="2">
    <location>
        <begin position="291"/>
        <end position="312"/>
    </location>
</feature>
<reference evidence="3 4" key="1">
    <citation type="submission" date="2022-10" db="EMBL/GenBank/DDBJ databases">
        <title>The complete genomes of actinobacterial strains from the NBC collection.</title>
        <authorList>
            <person name="Joergensen T.S."/>
            <person name="Alvarez Arevalo M."/>
            <person name="Sterndorff E.B."/>
            <person name="Faurdal D."/>
            <person name="Vuksanovic O."/>
            <person name="Mourched A.-S."/>
            <person name="Charusanti P."/>
            <person name="Shaw S."/>
            <person name="Blin K."/>
            <person name="Weber T."/>
        </authorList>
    </citation>
    <scope>NUCLEOTIDE SEQUENCE [LARGE SCALE GENOMIC DNA]</scope>
    <source>
        <strain evidence="3 4">NBC_00206</strain>
    </source>
</reference>
<evidence type="ECO:0000313" key="3">
    <source>
        <dbReference type="EMBL" id="WTO84310.1"/>
    </source>
</evidence>
<evidence type="ECO:0000256" key="1">
    <source>
        <dbReference type="SAM" id="MobiDB-lite"/>
    </source>
</evidence>
<feature type="compositionally biased region" description="Pro residues" evidence="1">
    <location>
        <begin position="9"/>
        <end position="22"/>
    </location>
</feature>
<keyword evidence="4" id="KW-1185">Reference proteome</keyword>
<feature type="region of interest" description="Disordered" evidence="1">
    <location>
        <begin position="1"/>
        <end position="36"/>
    </location>
</feature>
<keyword evidence="2" id="KW-0472">Membrane</keyword>
<feature type="transmembrane region" description="Helical" evidence="2">
    <location>
        <begin position="429"/>
        <end position="451"/>
    </location>
</feature>
<sequence>MSGSGTPGPGTPGPGTPEPPEFGPGTSGPGTPGHRVLSPEEAAAYERLRHASTQRHRKARYAGSSLLLLITLLLSVPAVVAAWTADTVSDTDRYVDTVAPLASEPAVQDVVTDRLTARVVANVDVDAVTRELGKALADAGAPPAIVDRTEALAGPLKAAVTDVVHGIINRVVTSGTFEEVWVDANRRAHAAVVGMLTGDDSGAVRAEGDSIKLDVGPLIDDVKQRLVAQGFDKASAIPAPDAQITLFQTDKLNEAQDALRLLDVMGAWLPVITIVLAALTVWIAPAHRVMLLITASGIAVMMIVLLVGLAVARRIYLDSVPTSVLPTDAAAAIYDTFVRFLRDSTRTLLVVAVITALAAYLFGPSRVARWVRGQSARGTGAAGHALRDAGLRTGAAGRWLDTHRSWSTGIVIGAGALALLLWNRPTVGVVALVVGLVVVALALVAVLAATATRLPKTDFTRPG</sequence>
<dbReference type="RefSeq" id="WP_406258054.1">
    <property type="nucleotide sequence ID" value="NZ_CP108125.1"/>
</dbReference>
<accession>A0ABZ1IVH0</accession>
<dbReference type="Proteomes" id="UP001622690">
    <property type="component" value="Chromosome"/>
</dbReference>
<evidence type="ECO:0000313" key="4">
    <source>
        <dbReference type="Proteomes" id="UP001622690"/>
    </source>
</evidence>
<feature type="transmembrane region" description="Helical" evidence="2">
    <location>
        <begin position="65"/>
        <end position="85"/>
    </location>
</feature>